<organism evidence="8 9">
    <name type="scientific">Georgenia halotolerans</name>
    <dbReference type="NCBI Taxonomy" id="3028317"/>
    <lineage>
        <taxon>Bacteria</taxon>
        <taxon>Bacillati</taxon>
        <taxon>Actinomycetota</taxon>
        <taxon>Actinomycetes</taxon>
        <taxon>Micrococcales</taxon>
        <taxon>Bogoriellaceae</taxon>
        <taxon>Georgenia</taxon>
    </lineage>
</organism>
<comment type="cofactor">
    <cofactor evidence="1">
        <name>Mn(2+)</name>
        <dbReference type="ChEBI" id="CHEBI:29035"/>
    </cofactor>
</comment>
<gene>
    <name evidence="8" type="ORF">PU560_11565</name>
</gene>
<comment type="cofactor">
    <cofactor evidence="2">
        <name>Mg(2+)</name>
        <dbReference type="ChEBI" id="CHEBI:18420"/>
    </cofactor>
</comment>
<dbReference type="InterPro" id="IPR000086">
    <property type="entry name" value="NUDIX_hydrolase_dom"/>
</dbReference>
<keyword evidence="6" id="KW-0464">Manganese</keyword>
<sequence>MENDGARASVRAALEELAARARTGALPPSARRPGDDAAADGYRRAAVMVLLTPHVQRPAPPAPGVDVFLVQRADHLRHHPGEISLPGGRVEEDDADDAAAALRELAEETGLDPGDVDVVGQLPPLLLPVSRNVVTPVLGWSGAVSRAGHVAPGEVVRTLRVPVAELLDPAARATVRIRGHRTPGFATPAGWVWGFTGLLLDEMFTALGWTRSWEPSREVVMAYDRNLRRTVVREAAAG</sequence>
<evidence type="ECO:0000313" key="9">
    <source>
        <dbReference type="Proteomes" id="UP001165561"/>
    </source>
</evidence>
<protein>
    <submittedName>
        <fullName evidence="8">CoA pyrophosphatase</fullName>
    </submittedName>
</protein>
<evidence type="ECO:0000259" key="7">
    <source>
        <dbReference type="PROSITE" id="PS51462"/>
    </source>
</evidence>
<proteinExistence type="predicted"/>
<evidence type="ECO:0000256" key="5">
    <source>
        <dbReference type="ARBA" id="ARBA00022842"/>
    </source>
</evidence>
<dbReference type="InterPro" id="IPR015797">
    <property type="entry name" value="NUDIX_hydrolase-like_dom_sf"/>
</dbReference>
<keyword evidence="5" id="KW-0460">Magnesium</keyword>
<evidence type="ECO:0000256" key="3">
    <source>
        <dbReference type="ARBA" id="ARBA00022723"/>
    </source>
</evidence>
<keyword evidence="3" id="KW-0479">Metal-binding</keyword>
<dbReference type="SUPFAM" id="SSF55811">
    <property type="entry name" value="Nudix"/>
    <property type="match status" value="1"/>
</dbReference>
<dbReference type="EMBL" id="JARACI010001043">
    <property type="protein sequence ID" value="MDD9207095.1"/>
    <property type="molecule type" value="Genomic_DNA"/>
</dbReference>
<keyword evidence="9" id="KW-1185">Reference proteome</keyword>
<reference evidence="8" key="1">
    <citation type="submission" date="2023-02" db="EMBL/GenBank/DDBJ databases">
        <title>Georgenia sp.10Sc9-8, isolated from a soil sample collected from the Taklamakan desert.</title>
        <authorList>
            <person name="Liu S."/>
        </authorList>
    </citation>
    <scope>NUCLEOTIDE SEQUENCE</scope>
    <source>
        <strain evidence="8">10Sc9-8</strain>
    </source>
</reference>
<dbReference type="Gene3D" id="3.90.79.10">
    <property type="entry name" value="Nucleoside Triphosphate Pyrophosphohydrolase"/>
    <property type="match status" value="1"/>
</dbReference>
<name>A0ABT5TYF2_9MICO</name>
<dbReference type="Proteomes" id="UP001165561">
    <property type="component" value="Unassembled WGS sequence"/>
</dbReference>
<dbReference type="CDD" id="cd03426">
    <property type="entry name" value="NUDIX_CoAse_Nudt7"/>
    <property type="match status" value="1"/>
</dbReference>
<evidence type="ECO:0000313" key="8">
    <source>
        <dbReference type="EMBL" id="MDD9207095.1"/>
    </source>
</evidence>
<accession>A0ABT5TYF2</accession>
<evidence type="ECO:0000256" key="6">
    <source>
        <dbReference type="ARBA" id="ARBA00023211"/>
    </source>
</evidence>
<evidence type="ECO:0000256" key="1">
    <source>
        <dbReference type="ARBA" id="ARBA00001936"/>
    </source>
</evidence>
<comment type="caution">
    <text evidence="8">The sequence shown here is derived from an EMBL/GenBank/DDBJ whole genome shotgun (WGS) entry which is preliminary data.</text>
</comment>
<keyword evidence="4" id="KW-0378">Hydrolase</keyword>
<feature type="domain" description="Nudix hydrolase" evidence="7">
    <location>
        <begin position="41"/>
        <end position="187"/>
    </location>
</feature>
<dbReference type="PANTHER" id="PTHR12992:SF11">
    <property type="entry name" value="MITOCHONDRIAL COENZYME A DIPHOSPHATASE NUDT8"/>
    <property type="match status" value="1"/>
</dbReference>
<dbReference type="PANTHER" id="PTHR12992">
    <property type="entry name" value="NUDIX HYDROLASE"/>
    <property type="match status" value="1"/>
</dbReference>
<evidence type="ECO:0000256" key="2">
    <source>
        <dbReference type="ARBA" id="ARBA00001946"/>
    </source>
</evidence>
<evidence type="ECO:0000256" key="4">
    <source>
        <dbReference type="ARBA" id="ARBA00022801"/>
    </source>
</evidence>
<dbReference type="PROSITE" id="PS51462">
    <property type="entry name" value="NUDIX"/>
    <property type="match status" value="1"/>
</dbReference>
<dbReference type="InterPro" id="IPR045121">
    <property type="entry name" value="CoAse"/>
</dbReference>
<dbReference type="Pfam" id="PF00293">
    <property type="entry name" value="NUDIX"/>
    <property type="match status" value="1"/>
</dbReference>